<name>A0ABD1HIP6_SALDI</name>
<dbReference type="Proteomes" id="UP001567538">
    <property type="component" value="Unassembled WGS sequence"/>
</dbReference>
<protein>
    <submittedName>
        <fullName evidence="1">Uncharacterized protein</fullName>
    </submittedName>
</protein>
<comment type="caution">
    <text evidence="1">The sequence shown here is derived from an EMBL/GenBank/DDBJ whole genome shotgun (WGS) entry which is preliminary data.</text>
</comment>
<gene>
    <name evidence="1" type="ORF">AAHA92_15411</name>
</gene>
<sequence length="97" mass="10928">MAISVADVPTAYRVEISYQLWACTTNITVVLVYDYRVLDIVECKSFKCDVLEISSSRLFSITKQCTDAVGYSDVLYLYEVSTSSQTPNAVQLLRINQ</sequence>
<organism evidence="1 2">
    <name type="scientific">Salvia divinorum</name>
    <name type="common">Maria pastora</name>
    <name type="synonym">Diviner's sage</name>
    <dbReference type="NCBI Taxonomy" id="28513"/>
    <lineage>
        <taxon>Eukaryota</taxon>
        <taxon>Viridiplantae</taxon>
        <taxon>Streptophyta</taxon>
        <taxon>Embryophyta</taxon>
        <taxon>Tracheophyta</taxon>
        <taxon>Spermatophyta</taxon>
        <taxon>Magnoliopsida</taxon>
        <taxon>eudicotyledons</taxon>
        <taxon>Gunneridae</taxon>
        <taxon>Pentapetalae</taxon>
        <taxon>asterids</taxon>
        <taxon>lamiids</taxon>
        <taxon>Lamiales</taxon>
        <taxon>Lamiaceae</taxon>
        <taxon>Nepetoideae</taxon>
        <taxon>Mentheae</taxon>
        <taxon>Salviinae</taxon>
        <taxon>Salvia</taxon>
        <taxon>Salvia subgen. Calosphace</taxon>
    </lineage>
</organism>
<proteinExistence type="predicted"/>
<evidence type="ECO:0000313" key="1">
    <source>
        <dbReference type="EMBL" id="KAL1554906.1"/>
    </source>
</evidence>
<keyword evidence="2" id="KW-1185">Reference proteome</keyword>
<dbReference type="AlphaFoldDB" id="A0ABD1HIP6"/>
<evidence type="ECO:0000313" key="2">
    <source>
        <dbReference type="Proteomes" id="UP001567538"/>
    </source>
</evidence>
<accession>A0ABD1HIP6</accession>
<reference evidence="1 2" key="1">
    <citation type="submission" date="2024-06" db="EMBL/GenBank/DDBJ databases">
        <title>A chromosome level genome sequence of Diviner's sage (Salvia divinorum).</title>
        <authorList>
            <person name="Ford S.A."/>
            <person name="Ro D.-K."/>
            <person name="Ness R.W."/>
            <person name="Phillips M.A."/>
        </authorList>
    </citation>
    <scope>NUCLEOTIDE SEQUENCE [LARGE SCALE GENOMIC DNA]</scope>
    <source>
        <strain evidence="1">SAF-2024a</strain>
        <tissue evidence="1">Leaf</tissue>
    </source>
</reference>
<dbReference type="EMBL" id="JBEAFC010000006">
    <property type="protein sequence ID" value="KAL1554906.1"/>
    <property type="molecule type" value="Genomic_DNA"/>
</dbReference>